<dbReference type="EMBL" id="KE546988">
    <property type="protein sequence ID" value="EPY53855.1"/>
    <property type="molecule type" value="Genomic_DNA"/>
</dbReference>
<dbReference type="AlphaFoldDB" id="S9W824"/>
<dbReference type="Proteomes" id="UP000015464">
    <property type="component" value="Unassembled WGS sequence"/>
</dbReference>
<keyword evidence="2" id="KW-1185">Reference proteome</keyword>
<dbReference type="RefSeq" id="XP_013022088.1">
    <property type="nucleotide sequence ID" value="XM_013166634.1"/>
</dbReference>
<organism evidence="1 2">
    <name type="scientific">Schizosaccharomyces cryophilus (strain OY26 / ATCC MYA-4695 / CBS 11777 / NBRC 106824 / NRRL Y48691)</name>
    <name type="common">Fission yeast</name>
    <dbReference type="NCBI Taxonomy" id="653667"/>
    <lineage>
        <taxon>Eukaryota</taxon>
        <taxon>Fungi</taxon>
        <taxon>Dikarya</taxon>
        <taxon>Ascomycota</taxon>
        <taxon>Taphrinomycotina</taxon>
        <taxon>Schizosaccharomycetes</taxon>
        <taxon>Schizosaccharomycetales</taxon>
        <taxon>Schizosaccharomycetaceae</taxon>
        <taxon>Schizosaccharomyces</taxon>
    </lineage>
</organism>
<dbReference type="HOGENOM" id="CLU_2672510_0_0_1"/>
<protein>
    <submittedName>
        <fullName evidence="1">Uncharacterized protein</fullName>
    </submittedName>
</protein>
<sequence length="75" mass="8843">MEMSFQILATMKLNIQPSDNWANIAVHSTNRKLCLPFNVSEEDRLVEENRYSVLHYEYLIFSLVTSTFAFIQDRL</sequence>
<dbReference type="GeneID" id="25039369"/>
<name>S9W824_SCHCR</name>
<proteinExistence type="predicted"/>
<evidence type="ECO:0000313" key="1">
    <source>
        <dbReference type="EMBL" id="EPY53855.1"/>
    </source>
</evidence>
<reference evidence="1 2" key="1">
    <citation type="journal article" date="2011" name="Science">
        <title>Comparative functional genomics of the fission yeasts.</title>
        <authorList>
            <person name="Rhind N."/>
            <person name="Chen Z."/>
            <person name="Yassour M."/>
            <person name="Thompson D.A."/>
            <person name="Haas B.J."/>
            <person name="Habib N."/>
            <person name="Wapinski I."/>
            <person name="Roy S."/>
            <person name="Lin M.F."/>
            <person name="Heiman D.I."/>
            <person name="Young S.K."/>
            <person name="Furuya K."/>
            <person name="Guo Y."/>
            <person name="Pidoux A."/>
            <person name="Chen H.M."/>
            <person name="Robbertse B."/>
            <person name="Goldberg J.M."/>
            <person name="Aoki K."/>
            <person name="Bayne E.H."/>
            <person name="Berlin A.M."/>
            <person name="Desjardins C.A."/>
            <person name="Dobbs E."/>
            <person name="Dukaj L."/>
            <person name="Fan L."/>
            <person name="FitzGerald M.G."/>
            <person name="French C."/>
            <person name="Gujja S."/>
            <person name="Hansen K."/>
            <person name="Keifenheim D."/>
            <person name="Levin J.Z."/>
            <person name="Mosher R.A."/>
            <person name="Mueller C.A."/>
            <person name="Pfiffner J."/>
            <person name="Priest M."/>
            <person name="Russ C."/>
            <person name="Smialowska A."/>
            <person name="Swoboda P."/>
            <person name="Sykes S.M."/>
            <person name="Vaughn M."/>
            <person name="Vengrova S."/>
            <person name="Yoder R."/>
            <person name="Zeng Q."/>
            <person name="Allshire R."/>
            <person name="Baulcombe D."/>
            <person name="Birren B.W."/>
            <person name="Brown W."/>
            <person name="Ekwall K."/>
            <person name="Kellis M."/>
            <person name="Leatherwood J."/>
            <person name="Levin H."/>
            <person name="Margalit H."/>
            <person name="Martienssen R."/>
            <person name="Nieduszynski C.A."/>
            <person name="Spatafora J.W."/>
            <person name="Friedman N."/>
            <person name="Dalgaard J.Z."/>
            <person name="Baumann P."/>
            <person name="Niki H."/>
            <person name="Regev A."/>
            <person name="Nusbaum C."/>
        </authorList>
    </citation>
    <scope>NUCLEOTIDE SEQUENCE [LARGE SCALE GENOMIC DNA]</scope>
    <source>
        <strain evidence="2">OY26 / ATCC MYA-4695 / CBS 11777 / NBRC 106824 / NRRL Y48691</strain>
    </source>
</reference>
<accession>S9W824</accession>
<gene>
    <name evidence="1" type="ORF">SPOG_05399</name>
</gene>
<evidence type="ECO:0000313" key="2">
    <source>
        <dbReference type="Proteomes" id="UP000015464"/>
    </source>
</evidence>